<dbReference type="EMBL" id="CM016558">
    <property type="protein sequence ID" value="TKW02808.1"/>
    <property type="molecule type" value="Genomic_DNA"/>
</dbReference>
<organism evidence="2 3">
    <name type="scientific">Setaria viridis</name>
    <name type="common">Green bristlegrass</name>
    <name type="synonym">Setaria italica subsp. viridis</name>
    <dbReference type="NCBI Taxonomy" id="4556"/>
    <lineage>
        <taxon>Eukaryota</taxon>
        <taxon>Viridiplantae</taxon>
        <taxon>Streptophyta</taxon>
        <taxon>Embryophyta</taxon>
        <taxon>Tracheophyta</taxon>
        <taxon>Spermatophyta</taxon>
        <taxon>Magnoliopsida</taxon>
        <taxon>Liliopsida</taxon>
        <taxon>Poales</taxon>
        <taxon>Poaceae</taxon>
        <taxon>PACMAD clade</taxon>
        <taxon>Panicoideae</taxon>
        <taxon>Panicodae</taxon>
        <taxon>Paniceae</taxon>
        <taxon>Cenchrinae</taxon>
        <taxon>Setaria</taxon>
    </lineage>
</organism>
<accession>A0A4U6TJZ2</accession>
<sequence>MQLDSYNCELCILQKVEKVSHLFFGCNFAKRCWNTIGISYTSTRTPQQIIRQVRNRLGLPFAMEIILLMTWSIWKMRNAWMFNNEDPTVERCKLTFIQEFSMLRHRAKPRHLPMMEVWEQSQDTYP</sequence>
<name>A0A4U6TJZ2_SETVI</name>
<feature type="transmembrane region" description="Helical" evidence="1">
    <location>
        <begin position="57"/>
        <end position="74"/>
    </location>
</feature>
<keyword evidence="3" id="KW-1185">Reference proteome</keyword>
<dbReference type="AlphaFoldDB" id="A0A4U6TJZ2"/>
<reference evidence="2" key="1">
    <citation type="submission" date="2019-03" db="EMBL/GenBank/DDBJ databases">
        <title>WGS assembly of Setaria viridis.</title>
        <authorList>
            <person name="Huang P."/>
            <person name="Jenkins J."/>
            <person name="Grimwood J."/>
            <person name="Barry K."/>
            <person name="Healey A."/>
            <person name="Mamidi S."/>
            <person name="Sreedasyam A."/>
            <person name="Shu S."/>
            <person name="Feldman M."/>
            <person name="Wu J."/>
            <person name="Yu Y."/>
            <person name="Chen C."/>
            <person name="Johnson J."/>
            <person name="Rokhsar D."/>
            <person name="Baxter I."/>
            <person name="Schmutz J."/>
            <person name="Brutnell T."/>
            <person name="Kellogg E."/>
        </authorList>
    </citation>
    <scope>NUCLEOTIDE SEQUENCE [LARGE SCALE GENOMIC DNA]</scope>
</reference>
<evidence type="ECO:0000313" key="2">
    <source>
        <dbReference type="EMBL" id="TKW02808.1"/>
    </source>
</evidence>
<gene>
    <name evidence="2" type="ORF">SEVIR_7G037600v2</name>
</gene>
<evidence type="ECO:0000256" key="1">
    <source>
        <dbReference type="SAM" id="Phobius"/>
    </source>
</evidence>
<dbReference type="Proteomes" id="UP000298652">
    <property type="component" value="Chromosome 7"/>
</dbReference>
<keyword evidence="1" id="KW-1133">Transmembrane helix</keyword>
<proteinExistence type="predicted"/>
<keyword evidence="1" id="KW-0472">Membrane</keyword>
<keyword evidence="1" id="KW-0812">Transmembrane</keyword>
<protein>
    <recommendedName>
        <fullName evidence="4">Reverse transcriptase zinc-binding domain-containing protein</fullName>
    </recommendedName>
</protein>
<evidence type="ECO:0008006" key="4">
    <source>
        <dbReference type="Google" id="ProtNLM"/>
    </source>
</evidence>
<evidence type="ECO:0000313" key="3">
    <source>
        <dbReference type="Proteomes" id="UP000298652"/>
    </source>
</evidence>
<dbReference type="Gramene" id="TKW02808">
    <property type="protein sequence ID" value="TKW02808"/>
    <property type="gene ID" value="SEVIR_7G037600v2"/>
</dbReference>